<comment type="caution">
    <text evidence="2">The sequence shown here is derived from an EMBL/GenBank/DDBJ whole genome shotgun (WGS) entry which is preliminary data.</text>
</comment>
<evidence type="ECO:0000313" key="3">
    <source>
        <dbReference type="Proteomes" id="UP000494216"/>
    </source>
</evidence>
<protein>
    <submittedName>
        <fullName evidence="2">Uncharacterized protein</fullName>
    </submittedName>
</protein>
<dbReference type="Proteomes" id="UP000494216">
    <property type="component" value="Unassembled WGS sequence"/>
</dbReference>
<reference evidence="2 3" key="1">
    <citation type="submission" date="2020-02" db="EMBL/GenBank/DDBJ databases">
        <authorList>
            <person name="Hogendoorn C."/>
        </authorList>
    </citation>
    <scope>NUCLEOTIDE SEQUENCE [LARGE SCALE GENOMIC DNA]</scope>
    <source>
        <strain evidence="2">METHB21</strain>
    </source>
</reference>
<sequence length="51" mass="5415">MPICSRQIGAGESRTNSPGANLDVRSPNRKDAVSSPEAREGTATIAGLRYR</sequence>
<organism evidence="2 3">
    <name type="scientific">Candidatus Methylobacter favarea</name>
    <dbReference type="NCBI Taxonomy" id="2707345"/>
    <lineage>
        <taxon>Bacteria</taxon>
        <taxon>Pseudomonadati</taxon>
        <taxon>Pseudomonadota</taxon>
        <taxon>Gammaproteobacteria</taxon>
        <taxon>Methylococcales</taxon>
        <taxon>Methylococcaceae</taxon>
        <taxon>Methylobacter</taxon>
    </lineage>
</organism>
<accession>A0A8S0X8P8</accession>
<dbReference type="EMBL" id="CADCXN010000069">
    <property type="protein sequence ID" value="CAA9891340.1"/>
    <property type="molecule type" value="Genomic_DNA"/>
</dbReference>
<proteinExistence type="predicted"/>
<feature type="region of interest" description="Disordered" evidence="1">
    <location>
        <begin position="1"/>
        <end position="51"/>
    </location>
</feature>
<keyword evidence="3" id="KW-1185">Reference proteome</keyword>
<dbReference type="AlphaFoldDB" id="A0A8S0X8P8"/>
<feature type="compositionally biased region" description="Basic and acidic residues" evidence="1">
    <location>
        <begin position="26"/>
        <end position="40"/>
    </location>
</feature>
<gene>
    <name evidence="2" type="ORF">METHB2_40040</name>
</gene>
<evidence type="ECO:0000313" key="2">
    <source>
        <dbReference type="EMBL" id="CAA9891340.1"/>
    </source>
</evidence>
<name>A0A8S0X8P8_9GAMM</name>
<evidence type="ECO:0000256" key="1">
    <source>
        <dbReference type="SAM" id="MobiDB-lite"/>
    </source>
</evidence>